<dbReference type="InterPro" id="IPR029063">
    <property type="entry name" value="SAM-dependent_MTases_sf"/>
</dbReference>
<evidence type="ECO:0008006" key="6">
    <source>
        <dbReference type="Google" id="ProtNLM"/>
    </source>
</evidence>
<keyword evidence="3" id="KW-0949">S-adenosyl-L-methionine</keyword>
<dbReference type="GO" id="GO:0008425">
    <property type="term" value="F:2-methoxy-6-polyprenyl-1,4-benzoquinol methyltransferase activity"/>
    <property type="evidence" value="ECO:0007669"/>
    <property type="project" value="TreeGrafter"/>
</dbReference>
<dbReference type="EMBL" id="HACM01010734">
    <property type="protein sequence ID" value="CRZ11176.1"/>
    <property type="molecule type" value="Transcribed_RNA"/>
</dbReference>
<dbReference type="Pfam" id="PF01209">
    <property type="entry name" value="Ubie_methyltran"/>
    <property type="match status" value="1"/>
</dbReference>
<dbReference type="InterPro" id="IPR023576">
    <property type="entry name" value="UbiE/COQ5_MeTrFase_CS"/>
</dbReference>
<accession>A0A0H5RBJ6</accession>
<keyword evidence="1" id="KW-0489">Methyltransferase</keyword>
<dbReference type="PANTHER" id="PTHR43591:SF24">
    <property type="entry name" value="2-METHOXY-6-POLYPRENYL-1,4-BENZOQUINOL METHYLASE, MITOCHONDRIAL"/>
    <property type="match status" value="1"/>
</dbReference>
<dbReference type="HAMAP" id="MF_01813">
    <property type="entry name" value="MenG_UbiE_methyltr"/>
    <property type="match status" value="1"/>
</dbReference>
<evidence type="ECO:0000256" key="1">
    <source>
        <dbReference type="ARBA" id="ARBA00022603"/>
    </source>
</evidence>
<sequence>CPRGYTVILSPSPIMSLAKLQFRLPIATNLRRCLMVSPNEPNPQSPPNSTESDPETDFGYSRVPSSQKTSMVKEVFNRVATKYDIMNDIMSLGIHRLWKTYFVNQLALSSLGATPVHILDMAGGTGDIAFRCIDALRAPPTFPSVFPSPRHAITIADINQSMLDIGMERARTLGYGSDSRVLVDFVCADAQNLVTIPDSSIDLYTIAFGLRNVTKKESALAEAYRVLKPGGRFLCMEFSSVHVPGLRKLYDIWSHHGIPRLGGLIAGDTASYQYLVESIRQFPDQDTLAQMIREAAFSEVSHENLSGGIVAIHSGFKIPVG</sequence>
<dbReference type="PANTHER" id="PTHR43591">
    <property type="entry name" value="METHYLTRANSFERASE"/>
    <property type="match status" value="1"/>
</dbReference>
<dbReference type="NCBIfam" id="TIGR01934">
    <property type="entry name" value="MenG_MenH_UbiE"/>
    <property type="match status" value="1"/>
</dbReference>
<dbReference type="AlphaFoldDB" id="A0A0H5RBJ6"/>
<dbReference type="InterPro" id="IPR004033">
    <property type="entry name" value="UbiE/COQ5_MeTrFase"/>
</dbReference>
<proteinExistence type="inferred from homology"/>
<dbReference type="GO" id="GO:0032259">
    <property type="term" value="P:methylation"/>
    <property type="evidence" value="ECO:0007669"/>
    <property type="project" value="UniProtKB-KW"/>
</dbReference>
<reference evidence="5" key="1">
    <citation type="submission" date="2015-04" db="EMBL/GenBank/DDBJ databases">
        <title>The genome sequence of the plant pathogenic Rhizarian Plasmodiophora brassicae reveals insights in its biotrophic life cycle and the origin of chitin synthesis.</title>
        <authorList>
            <person name="Schwelm A."/>
            <person name="Fogelqvist J."/>
            <person name="Knaust A."/>
            <person name="Julke S."/>
            <person name="Lilja T."/>
            <person name="Dhandapani V."/>
            <person name="Bonilla-Rosso G."/>
            <person name="Karlsson M."/>
            <person name="Shevchenko A."/>
            <person name="Choi S.R."/>
            <person name="Kim H.G."/>
            <person name="Park J.Y."/>
            <person name="Lim Y.P."/>
            <person name="Ludwig-Muller J."/>
            <person name="Dixelius C."/>
        </authorList>
    </citation>
    <scope>NUCLEOTIDE SEQUENCE</scope>
    <source>
        <tissue evidence="5">Potato root galls</tissue>
    </source>
</reference>
<feature type="region of interest" description="Disordered" evidence="4">
    <location>
        <begin position="36"/>
        <end position="66"/>
    </location>
</feature>
<keyword evidence="2" id="KW-0808">Transferase</keyword>
<protein>
    <recommendedName>
        <fullName evidence="6">Ubiquinone biosynthesis methyltransferase COQ5</fullName>
    </recommendedName>
</protein>
<evidence type="ECO:0000256" key="2">
    <source>
        <dbReference type="ARBA" id="ARBA00022679"/>
    </source>
</evidence>
<evidence type="ECO:0000256" key="4">
    <source>
        <dbReference type="SAM" id="MobiDB-lite"/>
    </source>
</evidence>
<dbReference type="PROSITE" id="PS01183">
    <property type="entry name" value="UBIE_1"/>
    <property type="match status" value="1"/>
</dbReference>
<evidence type="ECO:0000313" key="5">
    <source>
        <dbReference type="EMBL" id="CRZ11176.1"/>
    </source>
</evidence>
<name>A0A0H5RBJ6_9EUKA</name>
<dbReference type="Gene3D" id="3.40.50.150">
    <property type="entry name" value="Vaccinia Virus protein VP39"/>
    <property type="match status" value="1"/>
</dbReference>
<organism evidence="5">
    <name type="scientific">Spongospora subterranea</name>
    <dbReference type="NCBI Taxonomy" id="70186"/>
    <lineage>
        <taxon>Eukaryota</taxon>
        <taxon>Sar</taxon>
        <taxon>Rhizaria</taxon>
        <taxon>Endomyxa</taxon>
        <taxon>Phytomyxea</taxon>
        <taxon>Plasmodiophorida</taxon>
        <taxon>Plasmodiophoridae</taxon>
        <taxon>Spongospora</taxon>
    </lineage>
</organism>
<dbReference type="PROSITE" id="PS51608">
    <property type="entry name" value="SAM_MT_UBIE"/>
    <property type="match status" value="1"/>
</dbReference>
<dbReference type="SUPFAM" id="SSF53335">
    <property type="entry name" value="S-adenosyl-L-methionine-dependent methyltransferases"/>
    <property type="match status" value="1"/>
</dbReference>
<dbReference type="PROSITE" id="PS01184">
    <property type="entry name" value="UBIE_2"/>
    <property type="match status" value="1"/>
</dbReference>
<dbReference type="CDD" id="cd02440">
    <property type="entry name" value="AdoMet_MTases"/>
    <property type="match status" value="1"/>
</dbReference>
<feature type="non-terminal residue" evidence="5">
    <location>
        <position position="1"/>
    </location>
</feature>
<evidence type="ECO:0000256" key="3">
    <source>
        <dbReference type="ARBA" id="ARBA00022691"/>
    </source>
</evidence>